<organism evidence="2 3">
    <name type="scientific">Mytilus coruscus</name>
    <name type="common">Sea mussel</name>
    <dbReference type="NCBI Taxonomy" id="42192"/>
    <lineage>
        <taxon>Eukaryota</taxon>
        <taxon>Metazoa</taxon>
        <taxon>Spiralia</taxon>
        <taxon>Lophotrochozoa</taxon>
        <taxon>Mollusca</taxon>
        <taxon>Bivalvia</taxon>
        <taxon>Autobranchia</taxon>
        <taxon>Pteriomorphia</taxon>
        <taxon>Mytilida</taxon>
        <taxon>Mytiloidea</taxon>
        <taxon>Mytilidae</taxon>
        <taxon>Mytilinae</taxon>
        <taxon>Mytilus</taxon>
    </lineage>
</organism>
<evidence type="ECO:0000313" key="2">
    <source>
        <dbReference type="EMBL" id="CAC5400719.1"/>
    </source>
</evidence>
<keyword evidence="3" id="KW-1185">Reference proteome</keyword>
<accession>A0A6J8CYU5</accession>
<dbReference type="EMBL" id="CACVKT020006298">
    <property type="protein sequence ID" value="CAC5400719.1"/>
    <property type="molecule type" value="Genomic_DNA"/>
</dbReference>
<evidence type="ECO:0000313" key="3">
    <source>
        <dbReference type="Proteomes" id="UP000507470"/>
    </source>
</evidence>
<feature type="region of interest" description="Disordered" evidence="1">
    <location>
        <begin position="37"/>
        <end position="69"/>
    </location>
</feature>
<name>A0A6J8CYU5_MYTCO</name>
<reference evidence="2 3" key="1">
    <citation type="submission" date="2020-06" db="EMBL/GenBank/DDBJ databases">
        <authorList>
            <person name="Li R."/>
            <person name="Bekaert M."/>
        </authorList>
    </citation>
    <scope>NUCLEOTIDE SEQUENCE [LARGE SCALE GENOMIC DNA]</scope>
    <source>
        <strain evidence="3">wild</strain>
    </source>
</reference>
<sequence length="164" mass="18168">MSVNKGFSFSNLEVLTNKEDISSQRHCILLNVSTLQNAPDVPEEPPPEEKYLHDLSPVNSPEPAESSLSNIQEPAPLDFTTSITNNQETAESSLNLNSTVSYIQEPAPLDVTTSITKKGEVPETVPVGVRSFMKEERYYLYDGTVLELKEVWTSDQPTPAPTEE</sequence>
<evidence type="ECO:0000256" key="1">
    <source>
        <dbReference type="SAM" id="MobiDB-lite"/>
    </source>
</evidence>
<protein>
    <submittedName>
        <fullName evidence="2">Uncharacterized protein</fullName>
    </submittedName>
</protein>
<gene>
    <name evidence="2" type="ORF">MCOR_34874</name>
</gene>
<proteinExistence type="predicted"/>
<dbReference type="AlphaFoldDB" id="A0A6J8CYU5"/>
<dbReference type="Proteomes" id="UP000507470">
    <property type="component" value="Unassembled WGS sequence"/>
</dbReference>